<keyword evidence="8 11" id="KW-1133">Transmembrane helix</keyword>
<feature type="region of interest" description="Disordered" evidence="10">
    <location>
        <begin position="97"/>
        <end position="133"/>
    </location>
</feature>
<reference evidence="12 13" key="1">
    <citation type="submission" date="2019-07" db="EMBL/GenBank/DDBJ databases">
        <authorList>
            <person name="Friedrich A."/>
            <person name="Schacherer J."/>
        </authorList>
    </citation>
    <scope>NUCLEOTIDE SEQUENCE [LARGE SCALE GENOMIC DNA]</scope>
</reference>
<evidence type="ECO:0000256" key="6">
    <source>
        <dbReference type="ARBA" id="ARBA00022892"/>
    </source>
</evidence>
<comment type="similarity">
    <text evidence="2">Belongs to the USE1 family.</text>
</comment>
<keyword evidence="9 11" id="KW-0472">Membrane</keyword>
<keyword evidence="4 11" id="KW-0812">Transmembrane</keyword>
<keyword evidence="3" id="KW-0813">Transport</keyword>
<feature type="compositionally biased region" description="Basic and acidic residues" evidence="10">
    <location>
        <begin position="97"/>
        <end position="127"/>
    </location>
</feature>
<evidence type="ECO:0000313" key="13">
    <source>
        <dbReference type="Proteomes" id="UP000478008"/>
    </source>
</evidence>
<sequence length="262" mass="30143">MASIVQDPGLWTHSIVNRLNQIKPVDIEKESGKLTKLPFCRYAALKSIARDIEVLRKQIYFSGGDAKQALDEKLHVLDRQVQDQLFETERQINATYTEKERERQEKIEAQNADEKTKKHREEDKDLDVVQEGEESVSTLRKRLLSTVNSQTELDVVQSTESKNAYQESLQQDLLESLPSMVSGVKEQALQFQDLLKQDAAILKEATENFEKSHGRFGVVNEMLAKYHKEGKLGIFFYIRVIACVVLAFILLVFLIRLIPERH</sequence>
<protein>
    <submittedName>
        <fullName evidence="12">DEBR0S1_15632g1_1</fullName>
    </submittedName>
</protein>
<keyword evidence="7" id="KW-0653">Protein transport</keyword>
<dbReference type="EMBL" id="CABFWN010000001">
    <property type="protein sequence ID" value="VUG16389.1"/>
    <property type="molecule type" value="Genomic_DNA"/>
</dbReference>
<feature type="transmembrane region" description="Helical" evidence="11">
    <location>
        <begin position="234"/>
        <end position="258"/>
    </location>
</feature>
<evidence type="ECO:0000256" key="2">
    <source>
        <dbReference type="ARBA" id="ARBA00007891"/>
    </source>
</evidence>
<evidence type="ECO:0000256" key="8">
    <source>
        <dbReference type="ARBA" id="ARBA00022989"/>
    </source>
</evidence>
<evidence type="ECO:0000256" key="9">
    <source>
        <dbReference type="ARBA" id="ARBA00023136"/>
    </source>
</evidence>
<keyword evidence="6" id="KW-0931">ER-Golgi transport</keyword>
<evidence type="ECO:0000256" key="5">
    <source>
        <dbReference type="ARBA" id="ARBA00022824"/>
    </source>
</evidence>
<evidence type="ECO:0000256" key="11">
    <source>
        <dbReference type="SAM" id="Phobius"/>
    </source>
</evidence>
<proteinExistence type="inferred from homology"/>
<dbReference type="InterPro" id="IPR019150">
    <property type="entry name" value="Vesicle_transport_protein_Use1"/>
</dbReference>
<keyword evidence="13" id="KW-1185">Reference proteome</keyword>
<dbReference type="GO" id="GO:0031201">
    <property type="term" value="C:SNARE complex"/>
    <property type="evidence" value="ECO:0007669"/>
    <property type="project" value="TreeGrafter"/>
</dbReference>
<evidence type="ECO:0000256" key="1">
    <source>
        <dbReference type="ARBA" id="ARBA00004163"/>
    </source>
</evidence>
<dbReference type="GO" id="GO:0006890">
    <property type="term" value="P:retrograde vesicle-mediated transport, Golgi to endoplasmic reticulum"/>
    <property type="evidence" value="ECO:0007669"/>
    <property type="project" value="TreeGrafter"/>
</dbReference>
<evidence type="ECO:0000256" key="3">
    <source>
        <dbReference type="ARBA" id="ARBA00022448"/>
    </source>
</evidence>
<evidence type="ECO:0000256" key="7">
    <source>
        <dbReference type="ARBA" id="ARBA00022927"/>
    </source>
</evidence>
<dbReference type="PANTHER" id="PTHR13050:SF7">
    <property type="entry name" value="VESICLE TRANSPORT PROTEIN USE1"/>
    <property type="match status" value="1"/>
</dbReference>
<gene>
    <name evidence="12" type="ORF">DEBR0S1_15632G</name>
</gene>
<dbReference type="PANTHER" id="PTHR13050">
    <property type="entry name" value="USE1-LIKE PROTEIN"/>
    <property type="match status" value="1"/>
</dbReference>
<accession>A0A7D9GZY2</accession>
<dbReference type="AlphaFoldDB" id="A0A7D9GZY2"/>
<name>A0A7D9GZY2_DEKBR</name>
<dbReference type="Pfam" id="PF09753">
    <property type="entry name" value="Use1"/>
    <property type="match status" value="1"/>
</dbReference>
<evidence type="ECO:0000256" key="4">
    <source>
        <dbReference type="ARBA" id="ARBA00022692"/>
    </source>
</evidence>
<evidence type="ECO:0000313" key="12">
    <source>
        <dbReference type="EMBL" id="VUG16389.1"/>
    </source>
</evidence>
<keyword evidence="5" id="KW-0256">Endoplasmic reticulum</keyword>
<dbReference type="Proteomes" id="UP000478008">
    <property type="component" value="Unassembled WGS sequence"/>
</dbReference>
<dbReference type="GO" id="GO:0015031">
    <property type="term" value="P:protein transport"/>
    <property type="evidence" value="ECO:0007669"/>
    <property type="project" value="UniProtKB-KW"/>
</dbReference>
<dbReference type="GO" id="GO:0005484">
    <property type="term" value="F:SNAP receptor activity"/>
    <property type="evidence" value="ECO:0007669"/>
    <property type="project" value="TreeGrafter"/>
</dbReference>
<evidence type="ECO:0000256" key="10">
    <source>
        <dbReference type="SAM" id="MobiDB-lite"/>
    </source>
</evidence>
<comment type="subcellular location">
    <subcellularLocation>
        <location evidence="1">Endoplasmic reticulum membrane</location>
        <topology evidence="1">Single-pass type IV membrane protein</topology>
    </subcellularLocation>
</comment>
<dbReference type="GO" id="GO:0005789">
    <property type="term" value="C:endoplasmic reticulum membrane"/>
    <property type="evidence" value="ECO:0007669"/>
    <property type="project" value="UniProtKB-SubCell"/>
</dbReference>
<organism evidence="12 13">
    <name type="scientific">Dekkera bruxellensis</name>
    <name type="common">Brettanomyces custersii</name>
    <dbReference type="NCBI Taxonomy" id="5007"/>
    <lineage>
        <taxon>Eukaryota</taxon>
        <taxon>Fungi</taxon>
        <taxon>Dikarya</taxon>
        <taxon>Ascomycota</taxon>
        <taxon>Saccharomycotina</taxon>
        <taxon>Pichiomycetes</taxon>
        <taxon>Pichiales</taxon>
        <taxon>Pichiaceae</taxon>
        <taxon>Brettanomyces</taxon>
    </lineage>
</organism>